<dbReference type="GO" id="GO:0004656">
    <property type="term" value="F:procollagen-proline 4-dioxygenase activity"/>
    <property type="evidence" value="ECO:0007669"/>
    <property type="project" value="UniProtKB-EC"/>
</dbReference>
<evidence type="ECO:0000256" key="2">
    <source>
        <dbReference type="ARBA" id="ARBA00004648"/>
    </source>
</evidence>
<evidence type="ECO:0000313" key="11">
    <source>
        <dbReference type="Proteomes" id="UP000075243"/>
    </source>
</evidence>
<evidence type="ECO:0000313" key="10">
    <source>
        <dbReference type="EMBL" id="KYP37476.1"/>
    </source>
</evidence>
<evidence type="ECO:0000259" key="9">
    <source>
        <dbReference type="PROSITE" id="PS51471"/>
    </source>
</evidence>
<accession>A0A151R4Q0</accession>
<evidence type="ECO:0000256" key="8">
    <source>
        <dbReference type="ARBA" id="ARBA00049169"/>
    </source>
</evidence>
<proteinExistence type="predicted"/>
<dbReference type="PROSITE" id="PS51471">
    <property type="entry name" value="FE2OG_OXY"/>
    <property type="match status" value="1"/>
</dbReference>
<evidence type="ECO:0000256" key="7">
    <source>
        <dbReference type="ARBA" id="ARBA00023004"/>
    </source>
</evidence>
<protein>
    <submittedName>
        <fullName evidence="10">Prolyl 4-hydroxylase subunit alpha-1</fullName>
    </submittedName>
</protein>
<keyword evidence="7" id="KW-0408">Iron</keyword>
<keyword evidence="5" id="KW-0735">Signal-anchor</keyword>
<dbReference type="GO" id="GO:0005789">
    <property type="term" value="C:endoplasmic reticulum membrane"/>
    <property type="evidence" value="ECO:0007669"/>
    <property type="project" value="UniProtKB-SubCell"/>
</dbReference>
<comment type="catalytic activity">
    <reaction evidence="8">
        <text>L-prolyl-[collagen] + 2-oxoglutarate + O2 = trans-4-hydroxy-L-prolyl-[collagen] + succinate + CO2</text>
        <dbReference type="Rhea" id="RHEA:18945"/>
        <dbReference type="Rhea" id="RHEA-COMP:11676"/>
        <dbReference type="Rhea" id="RHEA-COMP:11680"/>
        <dbReference type="ChEBI" id="CHEBI:15379"/>
        <dbReference type="ChEBI" id="CHEBI:16526"/>
        <dbReference type="ChEBI" id="CHEBI:16810"/>
        <dbReference type="ChEBI" id="CHEBI:30031"/>
        <dbReference type="ChEBI" id="CHEBI:50342"/>
        <dbReference type="ChEBI" id="CHEBI:61965"/>
        <dbReference type="EC" id="1.14.11.2"/>
    </reaction>
</comment>
<evidence type="ECO:0000256" key="5">
    <source>
        <dbReference type="ARBA" id="ARBA00022968"/>
    </source>
</evidence>
<dbReference type="EMBL" id="KQ484101">
    <property type="protein sequence ID" value="KYP37476.1"/>
    <property type="molecule type" value="Genomic_DNA"/>
</dbReference>
<keyword evidence="4" id="KW-0223">Dioxygenase</keyword>
<keyword evidence="11" id="KW-1185">Reference proteome</keyword>
<dbReference type="GO" id="GO:0005506">
    <property type="term" value="F:iron ion binding"/>
    <property type="evidence" value="ECO:0007669"/>
    <property type="project" value="InterPro"/>
</dbReference>
<comment type="cofactor">
    <cofactor evidence="1">
        <name>L-ascorbate</name>
        <dbReference type="ChEBI" id="CHEBI:38290"/>
    </cofactor>
</comment>
<feature type="domain" description="Fe2OG dioxygenase" evidence="9">
    <location>
        <begin position="86"/>
        <end position="209"/>
    </location>
</feature>
<evidence type="ECO:0000256" key="1">
    <source>
        <dbReference type="ARBA" id="ARBA00001961"/>
    </source>
</evidence>
<dbReference type="Proteomes" id="UP000075243">
    <property type="component" value="Unassembled WGS sequence"/>
</dbReference>
<evidence type="ECO:0000256" key="6">
    <source>
        <dbReference type="ARBA" id="ARBA00023002"/>
    </source>
</evidence>
<dbReference type="Gramene" id="C.cajan_42150.t">
    <property type="protein sequence ID" value="C.cajan_42150.t"/>
    <property type="gene ID" value="C.cajan_42150"/>
</dbReference>
<dbReference type="Pfam" id="PF13640">
    <property type="entry name" value="2OG-FeII_Oxy_3"/>
    <property type="match status" value="1"/>
</dbReference>
<dbReference type="InterPro" id="IPR044862">
    <property type="entry name" value="Pro_4_hyd_alph_FE2OG_OXY"/>
</dbReference>
<dbReference type="SMART" id="SM00702">
    <property type="entry name" value="P4Hc"/>
    <property type="match status" value="1"/>
</dbReference>
<dbReference type="Gene3D" id="2.60.120.620">
    <property type="entry name" value="q2cbj1_9rhob like domain"/>
    <property type="match status" value="1"/>
</dbReference>
<keyword evidence="3" id="KW-0479">Metal-binding</keyword>
<evidence type="ECO:0000256" key="4">
    <source>
        <dbReference type="ARBA" id="ARBA00022964"/>
    </source>
</evidence>
<gene>
    <name evidence="10" type="ORF">KK1_041333</name>
</gene>
<dbReference type="PANTHER" id="PTHR10869">
    <property type="entry name" value="PROLYL 4-HYDROXYLASE ALPHA SUBUNIT"/>
    <property type="match status" value="1"/>
</dbReference>
<sequence length="212" mass="23757">MAKTKQSRAGPRKSWWRLTVTMLVTVTFFTLILLALRILSASSALSKPNDLNSIARNTHISQGGEDHDQGERFSLVLALRLILQEHGEGLQVLHYEVGQMYVPHHDYFTDKVNTANGGQRIATMLMYLSDVEEGGETVFPRAKGNFSSVPWWNELSECGKKGLSIKPKMGDALLFWSLNPDATYDLSSLHGSCPVIKGNKWSCTKWLRVGEY</sequence>
<organism evidence="10 11">
    <name type="scientific">Cajanus cajan</name>
    <name type="common">Pigeon pea</name>
    <name type="synonym">Cajanus indicus</name>
    <dbReference type="NCBI Taxonomy" id="3821"/>
    <lineage>
        <taxon>Eukaryota</taxon>
        <taxon>Viridiplantae</taxon>
        <taxon>Streptophyta</taxon>
        <taxon>Embryophyta</taxon>
        <taxon>Tracheophyta</taxon>
        <taxon>Spermatophyta</taxon>
        <taxon>Magnoliopsida</taxon>
        <taxon>eudicotyledons</taxon>
        <taxon>Gunneridae</taxon>
        <taxon>Pentapetalae</taxon>
        <taxon>rosids</taxon>
        <taxon>fabids</taxon>
        <taxon>Fabales</taxon>
        <taxon>Fabaceae</taxon>
        <taxon>Papilionoideae</taxon>
        <taxon>50 kb inversion clade</taxon>
        <taxon>NPAAA clade</taxon>
        <taxon>indigoferoid/millettioid clade</taxon>
        <taxon>Phaseoleae</taxon>
        <taxon>Cajanus</taxon>
    </lineage>
</organism>
<keyword evidence="6" id="KW-0560">Oxidoreductase</keyword>
<name>A0A151R4Q0_CAJCA</name>
<keyword evidence="5" id="KW-0812">Transmembrane</keyword>
<comment type="subcellular location">
    <subcellularLocation>
        <location evidence="2">Endoplasmic reticulum membrane</location>
        <topology evidence="2">Single-pass type II membrane protein</topology>
    </subcellularLocation>
</comment>
<reference evidence="10" key="1">
    <citation type="journal article" date="2012" name="Nat. Biotechnol.">
        <title>Draft genome sequence of pigeonpea (Cajanus cajan), an orphan legume crop of resource-poor farmers.</title>
        <authorList>
            <person name="Varshney R.K."/>
            <person name="Chen W."/>
            <person name="Li Y."/>
            <person name="Bharti A.K."/>
            <person name="Saxena R.K."/>
            <person name="Schlueter J.A."/>
            <person name="Donoghue M.T."/>
            <person name="Azam S."/>
            <person name="Fan G."/>
            <person name="Whaley A.M."/>
            <person name="Farmer A.D."/>
            <person name="Sheridan J."/>
            <person name="Iwata A."/>
            <person name="Tuteja R."/>
            <person name="Penmetsa R.V."/>
            <person name="Wu W."/>
            <person name="Upadhyaya H.D."/>
            <person name="Yang S.P."/>
            <person name="Shah T."/>
            <person name="Saxena K.B."/>
            <person name="Michael T."/>
            <person name="McCombie W.R."/>
            <person name="Yang B."/>
            <person name="Zhang G."/>
            <person name="Yang H."/>
            <person name="Wang J."/>
            <person name="Spillane C."/>
            <person name="Cook D.R."/>
            <person name="May G.D."/>
            <person name="Xu X."/>
            <person name="Jackson S.A."/>
        </authorList>
    </citation>
    <scope>NUCLEOTIDE SEQUENCE [LARGE SCALE GENOMIC DNA]</scope>
</reference>
<dbReference type="PANTHER" id="PTHR10869:SF123">
    <property type="entry name" value="PROLYL 4-HYDROXYLASE 10-RELATED"/>
    <property type="match status" value="1"/>
</dbReference>
<dbReference type="AlphaFoldDB" id="A0A151R4Q0"/>
<dbReference type="GO" id="GO:0031418">
    <property type="term" value="F:L-ascorbic acid binding"/>
    <property type="evidence" value="ECO:0007669"/>
    <property type="project" value="InterPro"/>
</dbReference>
<dbReference type="InterPro" id="IPR006620">
    <property type="entry name" value="Pro_4_hyd_alph"/>
</dbReference>
<dbReference type="InterPro" id="IPR005123">
    <property type="entry name" value="Oxoglu/Fe-dep_dioxygenase_dom"/>
</dbReference>
<dbReference type="InterPro" id="IPR045054">
    <property type="entry name" value="P4HA-like"/>
</dbReference>
<evidence type="ECO:0000256" key="3">
    <source>
        <dbReference type="ARBA" id="ARBA00022723"/>
    </source>
</evidence>